<dbReference type="OrthoDB" id="9794330at2"/>
<sequence>MIPSKQNKENENPICDTTCVHPDVVRTYFDQVINLDRATDLADLFKTLGDPTRVRIMDALAKSEFCVCDLAELLELSQSATSHQLRVLRNSNLVKYRRDGKMVYYSLQDNHVLELYRQGLEHIDE</sequence>
<dbReference type="PROSITE" id="PS00846">
    <property type="entry name" value="HTH_ARSR_1"/>
    <property type="match status" value="1"/>
</dbReference>
<dbReference type="RefSeq" id="WP_058490934.1">
    <property type="nucleotide sequence ID" value="NZ_LOCK01000014.1"/>
</dbReference>
<name>A0A0W1JMG9_DESHA</name>
<dbReference type="InterPro" id="IPR051011">
    <property type="entry name" value="Metal_resp_trans_reg"/>
</dbReference>
<dbReference type="CDD" id="cd00090">
    <property type="entry name" value="HTH_ARSR"/>
    <property type="match status" value="1"/>
</dbReference>
<dbReference type="EMBL" id="LOCK01000014">
    <property type="protein sequence ID" value="KTE92462.1"/>
    <property type="molecule type" value="Genomic_DNA"/>
</dbReference>
<dbReference type="GO" id="GO:0003677">
    <property type="term" value="F:DNA binding"/>
    <property type="evidence" value="ECO:0007669"/>
    <property type="project" value="UniProtKB-KW"/>
</dbReference>
<protein>
    <submittedName>
        <fullName evidence="6">Transcriptional repressor SmtB</fullName>
    </submittedName>
</protein>
<evidence type="ECO:0000256" key="4">
    <source>
        <dbReference type="ARBA" id="ARBA00043263"/>
    </source>
</evidence>
<evidence type="ECO:0000256" key="2">
    <source>
        <dbReference type="ARBA" id="ARBA00023125"/>
    </source>
</evidence>
<evidence type="ECO:0000313" key="7">
    <source>
        <dbReference type="Proteomes" id="UP000054623"/>
    </source>
</evidence>
<proteinExistence type="predicted"/>
<gene>
    <name evidence="6" type="ORF">AT727_19095</name>
</gene>
<dbReference type="Gene3D" id="1.10.10.10">
    <property type="entry name" value="Winged helix-like DNA-binding domain superfamily/Winged helix DNA-binding domain"/>
    <property type="match status" value="1"/>
</dbReference>
<keyword evidence="4" id="KW-0105">Cadmium resistance</keyword>
<keyword evidence="3" id="KW-0804">Transcription</keyword>
<dbReference type="PANTHER" id="PTHR43132:SF6">
    <property type="entry name" value="HTH-TYPE TRANSCRIPTIONAL REPRESSOR CZRA"/>
    <property type="match status" value="1"/>
</dbReference>
<evidence type="ECO:0000256" key="1">
    <source>
        <dbReference type="ARBA" id="ARBA00023015"/>
    </source>
</evidence>
<dbReference type="SUPFAM" id="SSF46785">
    <property type="entry name" value="Winged helix' DNA-binding domain"/>
    <property type="match status" value="1"/>
</dbReference>
<dbReference type="GO" id="GO:0003700">
    <property type="term" value="F:DNA-binding transcription factor activity"/>
    <property type="evidence" value="ECO:0007669"/>
    <property type="project" value="InterPro"/>
</dbReference>
<reference evidence="6 7" key="1">
    <citation type="submission" date="2015-12" db="EMBL/GenBank/DDBJ databases">
        <title>Draft Genome Sequence of Desulfitobacterium hafniense Strain DH, a Sulfate-reducing Bacterium Isolated from Paddy Soils.</title>
        <authorList>
            <person name="Bao P."/>
            <person name="Zhang X."/>
            <person name="Li G."/>
        </authorList>
    </citation>
    <scope>NUCLEOTIDE SEQUENCE [LARGE SCALE GENOMIC DNA]</scope>
    <source>
        <strain evidence="6 7">DH</strain>
    </source>
</reference>
<keyword evidence="1" id="KW-0805">Transcription regulation</keyword>
<dbReference type="InterPro" id="IPR036388">
    <property type="entry name" value="WH-like_DNA-bd_sf"/>
</dbReference>
<dbReference type="InterPro" id="IPR036390">
    <property type="entry name" value="WH_DNA-bd_sf"/>
</dbReference>
<dbReference type="PRINTS" id="PR00778">
    <property type="entry name" value="HTHARSR"/>
</dbReference>
<feature type="domain" description="HTH arsR-type" evidence="5">
    <location>
        <begin position="33"/>
        <end position="125"/>
    </location>
</feature>
<dbReference type="AlphaFoldDB" id="A0A0W1JMG9"/>
<dbReference type="NCBIfam" id="NF033788">
    <property type="entry name" value="HTH_metalloreg"/>
    <property type="match status" value="1"/>
</dbReference>
<dbReference type="PROSITE" id="PS50987">
    <property type="entry name" value="HTH_ARSR_2"/>
    <property type="match status" value="1"/>
</dbReference>
<organism evidence="6 7">
    <name type="scientific">Desulfitobacterium hafniense</name>
    <name type="common">Desulfitobacterium frappieri</name>
    <dbReference type="NCBI Taxonomy" id="49338"/>
    <lineage>
        <taxon>Bacteria</taxon>
        <taxon>Bacillati</taxon>
        <taxon>Bacillota</taxon>
        <taxon>Clostridia</taxon>
        <taxon>Eubacteriales</taxon>
        <taxon>Desulfitobacteriaceae</taxon>
        <taxon>Desulfitobacterium</taxon>
    </lineage>
</organism>
<dbReference type="InterPro" id="IPR011991">
    <property type="entry name" value="ArsR-like_HTH"/>
</dbReference>
<dbReference type="InterPro" id="IPR018334">
    <property type="entry name" value="ArsR_HTH"/>
</dbReference>
<evidence type="ECO:0000256" key="3">
    <source>
        <dbReference type="ARBA" id="ARBA00023163"/>
    </source>
</evidence>
<dbReference type="InterPro" id="IPR001845">
    <property type="entry name" value="HTH_ArsR_DNA-bd_dom"/>
</dbReference>
<evidence type="ECO:0000313" key="6">
    <source>
        <dbReference type="EMBL" id="KTE92462.1"/>
    </source>
</evidence>
<dbReference type="Proteomes" id="UP000054623">
    <property type="component" value="Unassembled WGS sequence"/>
</dbReference>
<evidence type="ECO:0000259" key="5">
    <source>
        <dbReference type="PROSITE" id="PS50987"/>
    </source>
</evidence>
<dbReference type="GO" id="GO:0046686">
    <property type="term" value="P:response to cadmium ion"/>
    <property type="evidence" value="ECO:0007669"/>
    <property type="project" value="UniProtKB-KW"/>
</dbReference>
<comment type="caution">
    <text evidence="6">The sequence shown here is derived from an EMBL/GenBank/DDBJ whole genome shotgun (WGS) entry which is preliminary data.</text>
</comment>
<dbReference type="SMART" id="SM00418">
    <property type="entry name" value="HTH_ARSR"/>
    <property type="match status" value="1"/>
</dbReference>
<keyword evidence="2" id="KW-0238">DNA-binding</keyword>
<dbReference type="PANTHER" id="PTHR43132">
    <property type="entry name" value="ARSENICAL RESISTANCE OPERON REPRESSOR ARSR-RELATED"/>
    <property type="match status" value="1"/>
</dbReference>
<dbReference type="Pfam" id="PF01022">
    <property type="entry name" value="HTH_5"/>
    <property type="match status" value="1"/>
</dbReference>
<accession>A0A0W1JMG9</accession>